<reference evidence="7 8" key="1">
    <citation type="journal article" date="2015" name="Nature">
        <title>rRNA introns, odd ribosomes, and small enigmatic genomes across a large radiation of phyla.</title>
        <authorList>
            <person name="Brown C.T."/>
            <person name="Hug L.A."/>
            <person name="Thomas B.C."/>
            <person name="Sharon I."/>
            <person name="Castelle C.J."/>
            <person name="Singh A."/>
            <person name="Wilkins M.J."/>
            <person name="Williams K.H."/>
            <person name="Banfield J.F."/>
        </authorList>
    </citation>
    <scope>NUCLEOTIDE SEQUENCE [LARGE SCALE GENOMIC DNA]</scope>
</reference>
<keyword evidence="4" id="KW-0378">Hydrolase</keyword>
<proteinExistence type="inferred from homology"/>
<evidence type="ECO:0000256" key="5">
    <source>
        <dbReference type="RuleBase" id="RU004168"/>
    </source>
</evidence>
<gene>
    <name evidence="7" type="ORF">UY86_C0016G0004</name>
</gene>
<dbReference type="STRING" id="1618607.UY86_C0016G0004"/>
<evidence type="ECO:0000256" key="2">
    <source>
        <dbReference type="ARBA" id="ARBA00012150"/>
    </source>
</evidence>
<evidence type="ECO:0000256" key="1">
    <source>
        <dbReference type="ARBA" id="ARBA00005614"/>
    </source>
</evidence>
<dbReference type="Proteomes" id="UP000033852">
    <property type="component" value="Unassembled WGS sequence"/>
</dbReference>
<dbReference type="Pfam" id="PF00708">
    <property type="entry name" value="Acylphosphatase"/>
    <property type="match status" value="1"/>
</dbReference>
<dbReference type="EMBL" id="LCRR01000016">
    <property type="protein sequence ID" value="KKW37181.1"/>
    <property type="molecule type" value="Genomic_DNA"/>
</dbReference>
<dbReference type="SUPFAM" id="SSF54975">
    <property type="entry name" value="Acylphosphatase/BLUF domain-like"/>
    <property type="match status" value="1"/>
</dbReference>
<feature type="active site" evidence="4">
    <location>
        <position position="19"/>
    </location>
</feature>
<dbReference type="InterPro" id="IPR036046">
    <property type="entry name" value="Acylphosphatase-like_dom_sf"/>
</dbReference>
<comment type="caution">
    <text evidence="7">The sequence shown here is derived from an EMBL/GenBank/DDBJ whole genome shotgun (WGS) entry which is preliminary data.</text>
</comment>
<comment type="similarity">
    <text evidence="1 5">Belongs to the acylphosphatase family.</text>
</comment>
<dbReference type="PANTHER" id="PTHR47268:SF4">
    <property type="entry name" value="ACYLPHOSPHATASE"/>
    <property type="match status" value="1"/>
</dbReference>
<sequence>MKKEFRATVRGRVQLVMYRDFAARTARRLGVSGTVRNLPDGSVEIVAQGAPSALAAYLERLRRGPLLSKVEHVDAQWQEPTEALRDFEIVYA</sequence>
<dbReference type="PROSITE" id="PS51160">
    <property type="entry name" value="ACYLPHOSPHATASE_3"/>
    <property type="match status" value="1"/>
</dbReference>
<comment type="catalytic activity">
    <reaction evidence="3 4">
        <text>an acyl phosphate + H2O = a carboxylate + phosphate + H(+)</text>
        <dbReference type="Rhea" id="RHEA:14965"/>
        <dbReference type="ChEBI" id="CHEBI:15377"/>
        <dbReference type="ChEBI" id="CHEBI:15378"/>
        <dbReference type="ChEBI" id="CHEBI:29067"/>
        <dbReference type="ChEBI" id="CHEBI:43474"/>
        <dbReference type="ChEBI" id="CHEBI:59918"/>
        <dbReference type="EC" id="3.6.1.7"/>
    </reaction>
</comment>
<accession>A0A0G1Y1U1</accession>
<name>A0A0G1Y1U1_9BACT</name>
<evidence type="ECO:0000313" key="7">
    <source>
        <dbReference type="EMBL" id="KKW37181.1"/>
    </source>
</evidence>
<dbReference type="Gene3D" id="3.30.70.100">
    <property type="match status" value="1"/>
</dbReference>
<dbReference type="AlphaFoldDB" id="A0A0G1Y1U1"/>
<protein>
    <recommendedName>
        <fullName evidence="2 4">acylphosphatase</fullName>
        <ecNumber evidence="2 4">3.6.1.7</ecNumber>
    </recommendedName>
</protein>
<feature type="domain" description="Acylphosphatase-like" evidence="6">
    <location>
        <begin position="4"/>
        <end position="91"/>
    </location>
</feature>
<dbReference type="InterPro" id="IPR001792">
    <property type="entry name" value="Acylphosphatase-like_dom"/>
</dbReference>
<dbReference type="GO" id="GO:0003998">
    <property type="term" value="F:acylphosphatase activity"/>
    <property type="evidence" value="ECO:0007669"/>
    <property type="project" value="UniProtKB-EC"/>
</dbReference>
<evidence type="ECO:0000259" key="6">
    <source>
        <dbReference type="PROSITE" id="PS51160"/>
    </source>
</evidence>
<evidence type="ECO:0000256" key="4">
    <source>
        <dbReference type="PROSITE-ProRule" id="PRU00520"/>
    </source>
</evidence>
<feature type="active site" evidence="4">
    <location>
        <position position="37"/>
    </location>
</feature>
<organism evidence="7 8">
    <name type="scientific">Candidatus Adlerbacteria bacterium GW2011_GWB1_54_7</name>
    <dbReference type="NCBI Taxonomy" id="1618607"/>
    <lineage>
        <taxon>Bacteria</taxon>
        <taxon>Candidatus Adleribacteriota</taxon>
    </lineage>
</organism>
<dbReference type="EC" id="3.6.1.7" evidence="2 4"/>
<dbReference type="PANTHER" id="PTHR47268">
    <property type="entry name" value="ACYLPHOSPHATASE"/>
    <property type="match status" value="1"/>
</dbReference>
<evidence type="ECO:0000256" key="3">
    <source>
        <dbReference type="ARBA" id="ARBA00047645"/>
    </source>
</evidence>
<evidence type="ECO:0000313" key="8">
    <source>
        <dbReference type="Proteomes" id="UP000033852"/>
    </source>
</evidence>
<dbReference type="InterPro" id="IPR020456">
    <property type="entry name" value="Acylphosphatase"/>
</dbReference>